<dbReference type="PANTHER" id="PTHR48111">
    <property type="entry name" value="REGULATOR OF RPOS"/>
    <property type="match status" value="1"/>
</dbReference>
<dbReference type="GO" id="GO:0005829">
    <property type="term" value="C:cytosol"/>
    <property type="evidence" value="ECO:0007669"/>
    <property type="project" value="TreeGrafter"/>
</dbReference>
<dbReference type="FunFam" id="1.10.10.10:FF:000005">
    <property type="entry name" value="Two-component system response regulator"/>
    <property type="match status" value="1"/>
</dbReference>
<comment type="caution">
    <text evidence="10">The sequence shown here is derived from an EMBL/GenBank/DDBJ whole genome shotgun (WGS) entry which is preliminary data.</text>
</comment>
<evidence type="ECO:0000256" key="4">
    <source>
        <dbReference type="ARBA" id="ARBA00023125"/>
    </source>
</evidence>
<dbReference type="GO" id="GO:0032993">
    <property type="term" value="C:protein-DNA complex"/>
    <property type="evidence" value="ECO:0007669"/>
    <property type="project" value="TreeGrafter"/>
</dbReference>
<dbReference type="Gene3D" id="6.10.250.690">
    <property type="match status" value="1"/>
</dbReference>
<keyword evidence="2" id="KW-0902">Two-component regulatory system</keyword>
<evidence type="ECO:0000313" key="10">
    <source>
        <dbReference type="EMBL" id="OHA42970.1"/>
    </source>
</evidence>
<evidence type="ECO:0000259" key="8">
    <source>
        <dbReference type="PROSITE" id="PS50110"/>
    </source>
</evidence>
<evidence type="ECO:0000259" key="9">
    <source>
        <dbReference type="PROSITE" id="PS51755"/>
    </source>
</evidence>
<dbReference type="Proteomes" id="UP000177269">
    <property type="component" value="Unassembled WGS sequence"/>
</dbReference>
<dbReference type="CDD" id="cd17624">
    <property type="entry name" value="REC_OmpR_PmrA-like"/>
    <property type="match status" value="1"/>
</dbReference>
<dbReference type="Gene3D" id="1.10.10.10">
    <property type="entry name" value="Winged helix-like DNA-binding domain superfamily/Winged helix DNA-binding domain"/>
    <property type="match status" value="1"/>
</dbReference>
<dbReference type="InterPro" id="IPR001867">
    <property type="entry name" value="OmpR/PhoB-type_DNA-bd"/>
</dbReference>
<dbReference type="PANTHER" id="PTHR48111:SF22">
    <property type="entry name" value="REGULATOR OF RPOS"/>
    <property type="match status" value="1"/>
</dbReference>
<dbReference type="InterPro" id="IPR011006">
    <property type="entry name" value="CheY-like_superfamily"/>
</dbReference>
<dbReference type="SMART" id="SM00448">
    <property type="entry name" value="REC"/>
    <property type="match status" value="1"/>
</dbReference>
<dbReference type="InterPro" id="IPR001789">
    <property type="entry name" value="Sig_transdc_resp-reg_receiver"/>
</dbReference>
<dbReference type="PROSITE" id="PS51755">
    <property type="entry name" value="OMPR_PHOB"/>
    <property type="match status" value="1"/>
</dbReference>
<keyword evidence="4 7" id="KW-0238">DNA-binding</keyword>
<evidence type="ECO:0000256" key="2">
    <source>
        <dbReference type="ARBA" id="ARBA00023012"/>
    </source>
</evidence>
<dbReference type="Gene3D" id="3.40.50.2300">
    <property type="match status" value="1"/>
</dbReference>
<dbReference type="SMART" id="SM00862">
    <property type="entry name" value="Trans_reg_C"/>
    <property type="match status" value="1"/>
</dbReference>
<keyword evidence="5" id="KW-0804">Transcription</keyword>
<dbReference type="InterPro" id="IPR036388">
    <property type="entry name" value="WH-like_DNA-bd_sf"/>
</dbReference>
<feature type="domain" description="OmpR/PhoB-type" evidence="9">
    <location>
        <begin position="126"/>
        <end position="224"/>
    </location>
</feature>
<dbReference type="GO" id="GO:0000156">
    <property type="term" value="F:phosphorelay response regulator activity"/>
    <property type="evidence" value="ECO:0007669"/>
    <property type="project" value="TreeGrafter"/>
</dbReference>
<evidence type="ECO:0000256" key="3">
    <source>
        <dbReference type="ARBA" id="ARBA00023015"/>
    </source>
</evidence>
<dbReference type="PROSITE" id="PS50110">
    <property type="entry name" value="RESPONSE_REGULATORY"/>
    <property type="match status" value="1"/>
</dbReference>
<feature type="DNA-binding region" description="OmpR/PhoB-type" evidence="7">
    <location>
        <begin position="126"/>
        <end position="224"/>
    </location>
</feature>
<name>A0A1G2P3R2_9BACT</name>
<dbReference type="GO" id="GO:0000976">
    <property type="term" value="F:transcription cis-regulatory region binding"/>
    <property type="evidence" value="ECO:0007669"/>
    <property type="project" value="TreeGrafter"/>
</dbReference>
<dbReference type="InterPro" id="IPR016032">
    <property type="entry name" value="Sig_transdc_resp-reg_C-effctor"/>
</dbReference>
<dbReference type="Pfam" id="PF00486">
    <property type="entry name" value="Trans_reg_C"/>
    <property type="match status" value="1"/>
</dbReference>
<proteinExistence type="predicted"/>
<feature type="modified residue" description="4-aspartylphosphate" evidence="6">
    <location>
        <position position="53"/>
    </location>
</feature>
<dbReference type="AlphaFoldDB" id="A0A1G2P3R2"/>
<evidence type="ECO:0000256" key="5">
    <source>
        <dbReference type="ARBA" id="ARBA00023163"/>
    </source>
</evidence>
<dbReference type="InterPro" id="IPR039420">
    <property type="entry name" value="WalR-like"/>
</dbReference>
<protein>
    <submittedName>
        <fullName evidence="10">DNA-binding response regulator</fullName>
    </submittedName>
</protein>
<evidence type="ECO:0000256" key="7">
    <source>
        <dbReference type="PROSITE-ProRule" id="PRU01091"/>
    </source>
</evidence>
<sequence>MKILLIEDDELLAKALKNGLEEKGYAVDAINDGAKGQRRFEIHHDSYDLAILDLMLPNVPGFEICKNIRDRKISTPILILTGKDDVKDKVHALNYGADDYLTKPFSTEELLARIGAIMRRPVQVIAGELAVGEVVLNPVTRKVYKNGKEIPLTLKEFGVLEYMMRHPNQVVLRDQILDHVWDFEFSSFSNIIDVHVNRLRKKMSIGKKGNILETVRGVGYRLRT</sequence>
<dbReference type="FunFam" id="3.40.50.2300:FF:000002">
    <property type="entry name" value="DNA-binding response regulator PhoP"/>
    <property type="match status" value="1"/>
</dbReference>
<evidence type="ECO:0000256" key="6">
    <source>
        <dbReference type="PROSITE-ProRule" id="PRU00169"/>
    </source>
</evidence>
<dbReference type="SUPFAM" id="SSF46894">
    <property type="entry name" value="C-terminal effector domain of the bipartite response regulators"/>
    <property type="match status" value="1"/>
</dbReference>
<evidence type="ECO:0000313" key="11">
    <source>
        <dbReference type="Proteomes" id="UP000177269"/>
    </source>
</evidence>
<dbReference type="EMBL" id="MHSK01000002">
    <property type="protein sequence ID" value="OHA42970.1"/>
    <property type="molecule type" value="Genomic_DNA"/>
</dbReference>
<dbReference type="GO" id="GO:0006355">
    <property type="term" value="P:regulation of DNA-templated transcription"/>
    <property type="evidence" value="ECO:0007669"/>
    <property type="project" value="InterPro"/>
</dbReference>
<keyword evidence="3" id="KW-0805">Transcription regulation</keyword>
<dbReference type="SUPFAM" id="SSF52172">
    <property type="entry name" value="CheY-like"/>
    <property type="match status" value="1"/>
</dbReference>
<evidence type="ECO:0000256" key="1">
    <source>
        <dbReference type="ARBA" id="ARBA00022553"/>
    </source>
</evidence>
<organism evidence="10 11">
    <name type="scientific">Candidatus Taylorbacteria bacterium RIFCSPLOWO2_12_FULL_43_20</name>
    <dbReference type="NCBI Taxonomy" id="1802332"/>
    <lineage>
        <taxon>Bacteria</taxon>
        <taxon>Candidatus Tayloriibacteriota</taxon>
    </lineage>
</organism>
<accession>A0A1G2P3R2</accession>
<feature type="domain" description="Response regulatory" evidence="8">
    <location>
        <begin position="2"/>
        <end position="118"/>
    </location>
</feature>
<dbReference type="Pfam" id="PF00072">
    <property type="entry name" value="Response_reg"/>
    <property type="match status" value="1"/>
</dbReference>
<gene>
    <name evidence="10" type="ORF">A3G52_01885</name>
</gene>
<dbReference type="CDD" id="cd00383">
    <property type="entry name" value="trans_reg_C"/>
    <property type="match status" value="1"/>
</dbReference>
<keyword evidence="1 6" id="KW-0597">Phosphoprotein</keyword>
<reference evidence="10 11" key="1">
    <citation type="journal article" date="2016" name="Nat. Commun.">
        <title>Thousands of microbial genomes shed light on interconnected biogeochemical processes in an aquifer system.</title>
        <authorList>
            <person name="Anantharaman K."/>
            <person name="Brown C.T."/>
            <person name="Hug L.A."/>
            <person name="Sharon I."/>
            <person name="Castelle C.J."/>
            <person name="Probst A.J."/>
            <person name="Thomas B.C."/>
            <person name="Singh A."/>
            <person name="Wilkins M.J."/>
            <person name="Karaoz U."/>
            <person name="Brodie E.L."/>
            <person name="Williams K.H."/>
            <person name="Hubbard S.S."/>
            <person name="Banfield J.F."/>
        </authorList>
    </citation>
    <scope>NUCLEOTIDE SEQUENCE [LARGE SCALE GENOMIC DNA]</scope>
</reference>